<dbReference type="Gene3D" id="3.90.1570.30">
    <property type="match status" value="1"/>
</dbReference>
<evidence type="ECO:0000313" key="3">
    <source>
        <dbReference type="Proteomes" id="UP000267469"/>
    </source>
</evidence>
<dbReference type="AlphaFoldDB" id="A0A3N0DYJ5"/>
<dbReference type="OrthoDB" id="9790377at2"/>
<keyword evidence="3" id="KW-1185">Reference proteome</keyword>
<reference evidence="2 3" key="1">
    <citation type="submission" date="2018-10" db="EMBL/GenBank/DDBJ databases">
        <title>Sinomicrobium pectinilyticum sp. nov., a pectinase-producing bacterium isolated from alkaline and saline soil, and emended description of the genus Sinomicrobium.</title>
        <authorList>
            <person name="Cheng B."/>
            <person name="Li C."/>
            <person name="Lai Q."/>
            <person name="Du M."/>
            <person name="Shao Z."/>
            <person name="Xu P."/>
            <person name="Yang C."/>
        </authorList>
    </citation>
    <scope>NUCLEOTIDE SEQUENCE [LARGE SCALE GENOMIC DNA]</scope>
    <source>
        <strain evidence="2 3">5DNS001</strain>
    </source>
</reference>
<dbReference type="InterPro" id="IPR029464">
    <property type="entry name" value="HSDR_N"/>
</dbReference>
<evidence type="ECO:0000259" key="1">
    <source>
        <dbReference type="Pfam" id="PF13588"/>
    </source>
</evidence>
<gene>
    <name evidence="2" type="ORF">ED312_19065</name>
</gene>
<dbReference type="Pfam" id="PF13588">
    <property type="entry name" value="HSDR_N_2"/>
    <property type="match status" value="1"/>
</dbReference>
<dbReference type="RefSeq" id="WP_123217624.1">
    <property type="nucleotide sequence ID" value="NZ_RJTM01000128.1"/>
</dbReference>
<proteinExistence type="predicted"/>
<accession>A0A3N0DYJ5</accession>
<organism evidence="2 3">
    <name type="scientific">Sinomicrobium pectinilyticum</name>
    <dbReference type="NCBI Taxonomy" id="1084421"/>
    <lineage>
        <taxon>Bacteria</taxon>
        <taxon>Pseudomonadati</taxon>
        <taxon>Bacteroidota</taxon>
        <taxon>Flavobacteriia</taxon>
        <taxon>Flavobacteriales</taxon>
        <taxon>Flavobacteriaceae</taxon>
        <taxon>Sinomicrobium</taxon>
    </lineage>
</organism>
<protein>
    <submittedName>
        <fullName evidence="2">Type I restriction enzyme HsdR N-terminal domain-containing protein</fullName>
    </submittedName>
</protein>
<sequence length="148" mass="17887">MLALNFPTYDFRIKNRENKTYIFDPIRKKFVLLQPEEWVRQHVVQLLIREKNYPVSLINVEKELKVNRLKKRYDVVVYTPQGHITVIVECKAPSVRITQHTFDQIARYNLTLKADFLMVTNGLQHYFCRLDYTREKYIFLEDIPSYSR</sequence>
<evidence type="ECO:0000313" key="2">
    <source>
        <dbReference type="EMBL" id="RNL80678.1"/>
    </source>
</evidence>
<name>A0A3N0DYJ5_SINP1</name>
<feature type="domain" description="Type I restriction enzyme R protein N-terminal" evidence="1">
    <location>
        <begin position="35"/>
        <end position="144"/>
    </location>
</feature>
<dbReference type="Proteomes" id="UP000267469">
    <property type="component" value="Unassembled WGS sequence"/>
</dbReference>
<comment type="caution">
    <text evidence="2">The sequence shown here is derived from an EMBL/GenBank/DDBJ whole genome shotgun (WGS) entry which is preliminary data.</text>
</comment>
<dbReference type="EMBL" id="RJTM01000128">
    <property type="protein sequence ID" value="RNL80678.1"/>
    <property type="molecule type" value="Genomic_DNA"/>
</dbReference>